<dbReference type="SUPFAM" id="SSF47336">
    <property type="entry name" value="ACP-like"/>
    <property type="match status" value="1"/>
</dbReference>
<dbReference type="Proteomes" id="UP000807309">
    <property type="component" value="Unassembled WGS sequence"/>
</dbReference>
<reference evidence="2 3" key="1">
    <citation type="submission" date="2020-10" db="EMBL/GenBank/DDBJ databases">
        <title>Identification of Nocardia species via Next-generation sequencing and recognition of intraspecies genetic diversity.</title>
        <authorList>
            <person name="Li P."/>
            <person name="Li P."/>
            <person name="Lu B."/>
        </authorList>
    </citation>
    <scope>NUCLEOTIDE SEQUENCE [LARGE SCALE GENOMIC DNA]</scope>
    <source>
        <strain evidence="2 3">N-11</strain>
    </source>
</reference>
<comment type="caution">
    <text evidence="2">The sequence shown here is derived from an EMBL/GenBank/DDBJ whole genome shotgun (WGS) entry which is preliminary data.</text>
</comment>
<dbReference type="PROSITE" id="PS50075">
    <property type="entry name" value="CARRIER"/>
    <property type="match status" value="1"/>
</dbReference>
<feature type="domain" description="Carrier" evidence="1">
    <location>
        <begin position="1"/>
        <end position="83"/>
    </location>
</feature>
<dbReference type="RefSeq" id="WP_195036357.1">
    <property type="nucleotide sequence ID" value="NZ_JADLRE010000041.1"/>
</dbReference>
<dbReference type="InterPro" id="IPR009081">
    <property type="entry name" value="PP-bd_ACP"/>
</dbReference>
<accession>A0ABS0CGQ6</accession>
<dbReference type="Pfam" id="PF00550">
    <property type="entry name" value="PP-binding"/>
    <property type="match status" value="1"/>
</dbReference>
<protein>
    <submittedName>
        <fullName evidence="2">Acyl carrier protein</fullName>
    </submittedName>
</protein>
<evidence type="ECO:0000313" key="3">
    <source>
        <dbReference type="Proteomes" id="UP000807309"/>
    </source>
</evidence>
<gene>
    <name evidence="2" type="ORF">IU470_31090</name>
</gene>
<dbReference type="Gene3D" id="1.10.1200.10">
    <property type="entry name" value="ACP-like"/>
    <property type="match status" value="1"/>
</dbReference>
<organism evidence="2 3">
    <name type="scientific">Nocardia abscessus</name>
    <dbReference type="NCBI Taxonomy" id="120957"/>
    <lineage>
        <taxon>Bacteria</taxon>
        <taxon>Bacillati</taxon>
        <taxon>Actinomycetota</taxon>
        <taxon>Actinomycetes</taxon>
        <taxon>Mycobacteriales</taxon>
        <taxon>Nocardiaceae</taxon>
        <taxon>Nocardia</taxon>
    </lineage>
</organism>
<name>A0ABS0CGQ6_9NOCA</name>
<dbReference type="EMBL" id="JADLRE010000041">
    <property type="protein sequence ID" value="MBF6229522.1"/>
    <property type="molecule type" value="Genomic_DNA"/>
</dbReference>
<dbReference type="InterPro" id="IPR036736">
    <property type="entry name" value="ACP-like_sf"/>
</dbReference>
<proteinExistence type="predicted"/>
<sequence>MTTTHTADDILRTVTGIATAETGIPEAELRPELDLRGMAGVDSVRVLRMVAKIERTYDIELEDQDVFGLSSLNDVVTVVGKALREAAA</sequence>
<evidence type="ECO:0000259" key="1">
    <source>
        <dbReference type="PROSITE" id="PS50075"/>
    </source>
</evidence>
<keyword evidence="3" id="KW-1185">Reference proteome</keyword>
<evidence type="ECO:0000313" key="2">
    <source>
        <dbReference type="EMBL" id="MBF6229522.1"/>
    </source>
</evidence>